<dbReference type="SUPFAM" id="SSF81321">
    <property type="entry name" value="Family A G protein-coupled receptor-like"/>
    <property type="match status" value="2"/>
</dbReference>
<evidence type="ECO:0000256" key="6">
    <source>
        <dbReference type="SAM" id="Phobius"/>
    </source>
</evidence>
<keyword evidence="9" id="KW-1185">Reference proteome</keyword>
<evidence type="ECO:0000256" key="4">
    <source>
        <dbReference type="ARBA" id="ARBA00023136"/>
    </source>
</evidence>
<feature type="transmembrane region" description="Helical" evidence="6">
    <location>
        <begin position="194"/>
        <end position="216"/>
    </location>
</feature>
<feature type="transmembrane region" description="Helical" evidence="6">
    <location>
        <begin position="1055"/>
        <end position="1072"/>
    </location>
</feature>
<dbReference type="EMBL" id="BLXT01004027">
    <property type="protein sequence ID" value="GFO08929.1"/>
    <property type="molecule type" value="Genomic_DNA"/>
</dbReference>
<evidence type="ECO:0000313" key="9">
    <source>
        <dbReference type="Proteomes" id="UP000735302"/>
    </source>
</evidence>
<proteinExistence type="predicted"/>
<feature type="transmembrane region" description="Helical" evidence="6">
    <location>
        <begin position="1015"/>
        <end position="1035"/>
    </location>
</feature>
<feature type="compositionally biased region" description="Polar residues" evidence="5">
    <location>
        <begin position="972"/>
        <end position="984"/>
    </location>
</feature>
<feature type="compositionally biased region" description="Polar residues" evidence="5">
    <location>
        <begin position="559"/>
        <end position="573"/>
    </location>
</feature>
<dbReference type="GO" id="GO:0016020">
    <property type="term" value="C:membrane"/>
    <property type="evidence" value="ECO:0007669"/>
    <property type="project" value="UniProtKB-SubCell"/>
</dbReference>
<dbReference type="PRINTS" id="PR00237">
    <property type="entry name" value="GPCRRHODOPSN"/>
</dbReference>
<dbReference type="PANTHER" id="PTHR46641:SF25">
    <property type="entry name" value="CNMAMIDE RECEPTOR-RELATED"/>
    <property type="match status" value="1"/>
</dbReference>
<evidence type="ECO:0000256" key="1">
    <source>
        <dbReference type="ARBA" id="ARBA00004370"/>
    </source>
</evidence>
<organism evidence="8 9">
    <name type="scientific">Plakobranchus ocellatus</name>
    <dbReference type="NCBI Taxonomy" id="259542"/>
    <lineage>
        <taxon>Eukaryota</taxon>
        <taxon>Metazoa</taxon>
        <taxon>Spiralia</taxon>
        <taxon>Lophotrochozoa</taxon>
        <taxon>Mollusca</taxon>
        <taxon>Gastropoda</taxon>
        <taxon>Heterobranchia</taxon>
        <taxon>Euthyneura</taxon>
        <taxon>Panpulmonata</taxon>
        <taxon>Sacoglossa</taxon>
        <taxon>Placobranchoidea</taxon>
        <taxon>Plakobranchidae</taxon>
        <taxon>Plakobranchus</taxon>
    </lineage>
</organism>
<dbReference type="GO" id="GO:0004930">
    <property type="term" value="F:G protein-coupled receptor activity"/>
    <property type="evidence" value="ECO:0007669"/>
    <property type="project" value="InterPro"/>
</dbReference>
<dbReference type="Pfam" id="PF00001">
    <property type="entry name" value="7tm_1"/>
    <property type="match status" value="1"/>
</dbReference>
<protein>
    <submittedName>
        <fullName evidence="8">FMRFamide receptor-like</fullName>
    </submittedName>
</protein>
<comment type="caution">
    <text evidence="8">The sequence shown here is derived from an EMBL/GenBank/DDBJ whole genome shotgun (WGS) entry which is preliminary data.</text>
</comment>
<feature type="compositionally biased region" description="Basic residues" evidence="5">
    <location>
        <begin position="985"/>
        <end position="995"/>
    </location>
</feature>
<comment type="subcellular location">
    <subcellularLocation>
        <location evidence="1">Membrane</location>
    </subcellularLocation>
</comment>
<evidence type="ECO:0000259" key="7">
    <source>
        <dbReference type="PROSITE" id="PS50262"/>
    </source>
</evidence>
<dbReference type="InterPro" id="IPR000276">
    <property type="entry name" value="GPCR_Rhodpsn"/>
</dbReference>
<keyword evidence="4 6" id="KW-0472">Membrane</keyword>
<dbReference type="InterPro" id="IPR017452">
    <property type="entry name" value="GPCR_Rhodpsn_7TM"/>
</dbReference>
<dbReference type="PANTHER" id="PTHR46641">
    <property type="entry name" value="FMRFAMIDE RECEPTOR-RELATED"/>
    <property type="match status" value="1"/>
</dbReference>
<name>A0AAV4AMD7_9GAST</name>
<dbReference type="Gene3D" id="1.20.1070.10">
    <property type="entry name" value="Rhodopsin 7-helix transmembrane proteins"/>
    <property type="match status" value="2"/>
</dbReference>
<evidence type="ECO:0000313" key="8">
    <source>
        <dbReference type="EMBL" id="GFO08929.1"/>
    </source>
</evidence>
<evidence type="ECO:0000256" key="2">
    <source>
        <dbReference type="ARBA" id="ARBA00022692"/>
    </source>
</evidence>
<keyword evidence="8" id="KW-0675">Receptor</keyword>
<keyword evidence="3 6" id="KW-1133">Transmembrane helix</keyword>
<feature type="region of interest" description="Disordered" evidence="5">
    <location>
        <begin position="559"/>
        <end position="590"/>
    </location>
</feature>
<sequence length="1105" mass="123764">MQGGTLLPYFSPTLPTTSGEMTSRLTSSQWPVGSNISTALFAVAATQITSVIPENTTLAGGRRFRTREESGYVVASEFLEKYYSLFLLLFGTLGNVLCFGVLSRKTFRRSTIGIFLRFLTIADLSALWTGVFYFAVKSLFEMNIRKTSELSCKIHFWLSYTSCDLSSWTLVLVSSARLASILRPMSHFITNRRAYAAILMTILLALCANLPIYFMYGDVTDPSKGYTKHCSIKHPSYRYFIIYVWTWIVLIKFALVPGTILLALNVVLIVHVYRSTRIIEDMQRSSIHKGYRNQEKEEENKKIKDGGHSIWECSGCCGAGSESVKSNHLGRKLTNKISFSKWRRKAVVMTKEDDEPDLNTTVVETDQITSLTPMIQKNIIVAPTGGSNSRLTHNSTNGRMGVFVPKPSSQTFQASREPTYLQSSAEVENLRKRFRDGNSRTSLHTIDSPAPVLRYDQNPECKYAPSKTKNFHESYADIKQLRDAYLWSVLKTSKSMDGSTLASCSVPQRVNRKGKFRSCVDILRPESNEVKTRWYNNQCPMYNQNSLAKTGNLLHQENELEASTKSSSEQFHTGSGPDIDPNTLGSLTPSLNASQDFITYDKMSFYNHEDRRGRSNTDTEQQSHLLKDIPSNIYDNQKGTALSRRNNRENYVDRVASCESVSDSSSDEFYSCADNFDSGNKVSNEKGYSLKYKHSRESPKVTKSNPTIITSQFRDNKRPVQIINIPNGEEDAGDTNNLVASLDKGYTNTFLENKEKAKCYHLGDHNVNIADSEFDKVPHTQLSNSLINTSTLSSSFPLVIQSIACDDNCVVGGDVDPGQIQTYGTADSSSNDCLRVITPGNICDINVTRCSSANDNLSLSEHTHDKDHAVPANFRTSDKNPLAVYQPQGSKSDQLCVERRLSTTKRDCAVSLADLNLSLSSLGKNSLASGASDISSFTIAPPSAFTSIENLTTTVNTDTLKKVAGQKKSPEVQKTQSNRTASNRQRGHQKKKKNRTSYSMFPRSAARPKNLTRTLLVINTVFLVCNIPIVIYMTGKTYFFPGGYNDRQNLFNTCANFIMYTNNALNFLLYCLTGTRFRHQLRAMFWDFGEMVRGSIRRPPRRANV</sequence>
<keyword evidence="2 6" id="KW-0812">Transmembrane</keyword>
<reference evidence="8 9" key="1">
    <citation type="journal article" date="2021" name="Elife">
        <title>Chloroplast acquisition without the gene transfer in kleptoplastic sea slugs, Plakobranchus ocellatus.</title>
        <authorList>
            <person name="Maeda T."/>
            <person name="Takahashi S."/>
            <person name="Yoshida T."/>
            <person name="Shimamura S."/>
            <person name="Takaki Y."/>
            <person name="Nagai Y."/>
            <person name="Toyoda A."/>
            <person name="Suzuki Y."/>
            <person name="Arimoto A."/>
            <person name="Ishii H."/>
            <person name="Satoh N."/>
            <person name="Nishiyama T."/>
            <person name="Hasebe M."/>
            <person name="Maruyama T."/>
            <person name="Minagawa J."/>
            <person name="Obokata J."/>
            <person name="Shigenobu S."/>
        </authorList>
    </citation>
    <scope>NUCLEOTIDE SEQUENCE [LARGE SCALE GENOMIC DNA]</scope>
</reference>
<feature type="domain" description="G-protein coupled receptors family 1 profile" evidence="7">
    <location>
        <begin position="94"/>
        <end position="303"/>
    </location>
</feature>
<dbReference type="Proteomes" id="UP000735302">
    <property type="component" value="Unassembled WGS sequence"/>
</dbReference>
<dbReference type="InterPro" id="IPR052954">
    <property type="entry name" value="GPCR-Ligand_Int"/>
</dbReference>
<feature type="transmembrane region" description="Helical" evidence="6">
    <location>
        <begin position="240"/>
        <end position="273"/>
    </location>
</feature>
<accession>A0AAV4AMD7</accession>
<dbReference type="PROSITE" id="PS50262">
    <property type="entry name" value="G_PROTEIN_RECEP_F1_2"/>
    <property type="match status" value="1"/>
</dbReference>
<evidence type="ECO:0000256" key="3">
    <source>
        <dbReference type="ARBA" id="ARBA00022989"/>
    </source>
</evidence>
<evidence type="ECO:0000256" key="5">
    <source>
        <dbReference type="SAM" id="MobiDB-lite"/>
    </source>
</evidence>
<dbReference type="AlphaFoldDB" id="A0AAV4AMD7"/>
<gene>
    <name evidence="8" type="ORF">PoB_003543400</name>
</gene>
<feature type="transmembrane region" description="Helical" evidence="6">
    <location>
        <begin position="82"/>
        <end position="102"/>
    </location>
</feature>
<feature type="region of interest" description="Disordered" evidence="5">
    <location>
        <begin position="961"/>
        <end position="1003"/>
    </location>
</feature>
<feature type="transmembrane region" description="Helical" evidence="6">
    <location>
        <begin position="154"/>
        <end position="173"/>
    </location>
</feature>
<feature type="transmembrane region" description="Helical" evidence="6">
    <location>
        <begin position="114"/>
        <end position="134"/>
    </location>
</feature>